<keyword evidence="2" id="KW-1185">Reference proteome</keyword>
<organism evidence="1 2">
    <name type="scientific">Citrus sinensis</name>
    <name type="common">Sweet orange</name>
    <name type="synonym">Citrus aurantium var. sinensis</name>
    <dbReference type="NCBI Taxonomy" id="2711"/>
    <lineage>
        <taxon>Eukaryota</taxon>
        <taxon>Viridiplantae</taxon>
        <taxon>Streptophyta</taxon>
        <taxon>Embryophyta</taxon>
        <taxon>Tracheophyta</taxon>
        <taxon>Spermatophyta</taxon>
        <taxon>Magnoliopsida</taxon>
        <taxon>eudicotyledons</taxon>
        <taxon>Gunneridae</taxon>
        <taxon>Pentapetalae</taxon>
        <taxon>rosids</taxon>
        <taxon>malvids</taxon>
        <taxon>Sapindales</taxon>
        <taxon>Rutaceae</taxon>
        <taxon>Aurantioideae</taxon>
        <taxon>Citrus</taxon>
    </lineage>
</organism>
<dbReference type="EMBL" id="CM039172">
    <property type="protein sequence ID" value="KAH9778774.1"/>
    <property type="molecule type" value="Genomic_DNA"/>
</dbReference>
<protein>
    <submittedName>
        <fullName evidence="1">Protein kinase domain-containing protein</fullName>
    </submittedName>
</protein>
<accession>A0ACB8LZX4</accession>
<keyword evidence="1" id="KW-0418">Kinase</keyword>
<name>A0ACB8LZX4_CITSI</name>
<proteinExistence type="predicted"/>
<dbReference type="Proteomes" id="UP000829398">
    <property type="component" value="Chromosome 3"/>
</dbReference>
<gene>
    <name evidence="1" type="ORF">KPL71_007457</name>
</gene>
<evidence type="ECO:0000313" key="2">
    <source>
        <dbReference type="Proteomes" id="UP000829398"/>
    </source>
</evidence>
<reference evidence="2" key="1">
    <citation type="journal article" date="2023" name="Hortic. Res.">
        <title>A chromosome-level phased genome enabling allele-level studies in sweet orange: a case study on citrus Huanglongbing tolerance.</title>
        <authorList>
            <person name="Wu B."/>
            <person name="Yu Q."/>
            <person name="Deng Z."/>
            <person name="Duan Y."/>
            <person name="Luo F."/>
            <person name="Gmitter F. Jr."/>
        </authorList>
    </citation>
    <scope>NUCLEOTIDE SEQUENCE [LARGE SCALE GENOMIC DNA]</scope>
    <source>
        <strain evidence="2">cv. Valencia</strain>
    </source>
</reference>
<comment type="caution">
    <text evidence="1">The sequence shown here is derived from an EMBL/GenBank/DDBJ whole genome shotgun (WGS) entry which is preliminary data.</text>
</comment>
<evidence type="ECO:0000313" key="1">
    <source>
        <dbReference type="EMBL" id="KAH9778774.1"/>
    </source>
</evidence>
<keyword evidence="1" id="KW-0808">Transferase</keyword>
<sequence>MSHLFPPPILNSILTFMICILIAVPASHGDGDGDVDEQYMSCNSSHSCGTLQDIRYPFWVHNIRPQFCGLRRFELECHDNEYATIRIGHQSFRVLEINNTHPIMRIVIADYVGRDCLESIRESSISDPLFNYTEKVRNLSLFYNCSGDFSSQPDKNKYRCTSEAGVVIRSFYTIDNYDDSPLHNLSNSCSSVIKVPIQLTHPNIRYLTDGRLIETLNQGFEVRYVADDKLCSTCTSSQSGGICGSNQSSDEFSCLYPPRHVFVHLNKTKRLVVQNHEASLFPPPILNPILTFMICFLIAVTASQGDGDVHVVQQPHSCGNLWNIRYPFWGNSHKASVLWSQRQWQPDIEVWHRKVTKSDQDLEAIIRNYGSLAPKRYSFPNVKKMTNSFKDELGQGGYGRVYKGKLSDGRLVAVKLLNTSKGNGQEFINEVASISRTSHVNVVTLLGFCLEGRKRALIYEFMPNGSLEKFVYNGNTSKPSGQHLGWDKMYEIVVGIAKGLEYLHRGCSTRILHFDIKPQNILLDEDFVPKISDFGLAKLYLKKESIVSMLEARGTIGYIAPEVFNRNFGEVSHKSDVYSYGMMIMELVGCKNYRDSGIDHSSEIYFPHWIYKHVEQGREFKLPGVVTGEESEIVKKMIIVGLWCIQTRPSNRPPMNRVIEMLQESNEALKIPPTPFVDSPPRAPITYSSTISTS</sequence>